<evidence type="ECO:0000256" key="4">
    <source>
        <dbReference type="ARBA" id="ARBA00023136"/>
    </source>
</evidence>
<feature type="domain" description="TMEM205-like" evidence="6">
    <location>
        <begin position="10"/>
        <end position="106"/>
    </location>
</feature>
<evidence type="ECO:0000313" key="8">
    <source>
        <dbReference type="Proteomes" id="UP000028782"/>
    </source>
</evidence>
<sequence>MMFERFPVFFAALWWGSLSAIGFVAVPMLFAHLPTPALAGFMAAKLFAAQTWISIACCAFLLVFSKRKHAEKLEQWAQAAIGFVIAGMLLALLVQYGVSPKIVARENLRLWHSVGTGMYALQWLCAAIVLWRVAGARKPA</sequence>
<proteinExistence type="predicted"/>
<name>A0A076PM40_COMTE</name>
<dbReference type="KEGG" id="ctes:O987_19135"/>
<organism evidence="7 8">
    <name type="scientific">Comamonas testosteroni TK102</name>
    <dbReference type="NCBI Taxonomy" id="1392005"/>
    <lineage>
        <taxon>Bacteria</taxon>
        <taxon>Pseudomonadati</taxon>
        <taxon>Pseudomonadota</taxon>
        <taxon>Betaproteobacteria</taxon>
        <taxon>Burkholderiales</taxon>
        <taxon>Comamonadaceae</taxon>
        <taxon>Comamonas</taxon>
    </lineage>
</organism>
<feature type="transmembrane region" description="Helical" evidence="5">
    <location>
        <begin position="12"/>
        <end position="31"/>
    </location>
</feature>
<dbReference type="HOGENOM" id="CLU_136732_1_0_4"/>
<dbReference type="InterPro" id="IPR025423">
    <property type="entry name" value="TMEM205-like"/>
</dbReference>
<reference evidence="7 8" key="1">
    <citation type="journal article" date="2014" name="Genome Announc.">
        <title>Complete Genome Sequence of Polychlorinated Biphenyl Degrader Comamonas testosteroni TK102 (NBRC 109938).</title>
        <authorList>
            <person name="Fukuda K."/>
            <person name="Hosoyama A."/>
            <person name="Tsuchikane K."/>
            <person name="Ohji S."/>
            <person name="Yamazoe A."/>
            <person name="Fujita N."/>
            <person name="Shintani M."/>
            <person name="Kimbara K."/>
        </authorList>
    </citation>
    <scope>NUCLEOTIDE SEQUENCE [LARGE SCALE GENOMIC DNA]</scope>
    <source>
        <strain evidence="7">TK102</strain>
    </source>
</reference>
<evidence type="ECO:0000259" key="6">
    <source>
        <dbReference type="Pfam" id="PF13664"/>
    </source>
</evidence>
<evidence type="ECO:0000256" key="2">
    <source>
        <dbReference type="ARBA" id="ARBA00022692"/>
    </source>
</evidence>
<protein>
    <recommendedName>
        <fullName evidence="6">TMEM205-like domain-containing protein</fullName>
    </recommendedName>
</protein>
<evidence type="ECO:0000313" key="7">
    <source>
        <dbReference type="EMBL" id="AIJ47929.1"/>
    </source>
</evidence>
<gene>
    <name evidence="7" type="ORF">O987_19135</name>
</gene>
<dbReference type="EMBL" id="CP006704">
    <property type="protein sequence ID" value="AIJ47929.1"/>
    <property type="molecule type" value="Genomic_DNA"/>
</dbReference>
<keyword evidence="2 5" id="KW-0812">Transmembrane</keyword>
<evidence type="ECO:0000256" key="1">
    <source>
        <dbReference type="ARBA" id="ARBA00004370"/>
    </source>
</evidence>
<evidence type="ECO:0000256" key="3">
    <source>
        <dbReference type="ARBA" id="ARBA00022989"/>
    </source>
</evidence>
<dbReference type="Pfam" id="PF13664">
    <property type="entry name" value="DUF4149"/>
    <property type="match status" value="1"/>
</dbReference>
<dbReference type="GO" id="GO:0016020">
    <property type="term" value="C:membrane"/>
    <property type="evidence" value="ECO:0007669"/>
    <property type="project" value="UniProtKB-SubCell"/>
</dbReference>
<feature type="transmembrane region" description="Helical" evidence="5">
    <location>
        <begin position="76"/>
        <end position="98"/>
    </location>
</feature>
<dbReference type="AlphaFoldDB" id="A0A076PM40"/>
<feature type="transmembrane region" description="Helical" evidence="5">
    <location>
        <begin position="110"/>
        <end position="131"/>
    </location>
</feature>
<keyword evidence="4 5" id="KW-0472">Membrane</keyword>
<comment type="subcellular location">
    <subcellularLocation>
        <location evidence="1">Membrane</location>
    </subcellularLocation>
</comment>
<feature type="transmembrane region" description="Helical" evidence="5">
    <location>
        <begin position="37"/>
        <end position="64"/>
    </location>
</feature>
<accession>A0A076PM40</accession>
<keyword evidence="3 5" id="KW-1133">Transmembrane helix</keyword>
<evidence type="ECO:0000256" key="5">
    <source>
        <dbReference type="SAM" id="Phobius"/>
    </source>
</evidence>
<dbReference type="Proteomes" id="UP000028782">
    <property type="component" value="Chromosome"/>
</dbReference>